<dbReference type="Pfam" id="PF00090">
    <property type="entry name" value="TSP_1"/>
    <property type="match status" value="1"/>
</dbReference>
<keyword evidence="2" id="KW-0964">Secreted</keyword>
<dbReference type="FunCoup" id="A0A1S4GKV4">
    <property type="interactions" value="90"/>
</dbReference>
<dbReference type="PROSITE" id="PS51046">
    <property type="entry name" value="GON"/>
    <property type="match status" value="1"/>
</dbReference>
<dbReference type="Pfam" id="PF08685">
    <property type="entry name" value="GON"/>
    <property type="match status" value="1"/>
</dbReference>
<evidence type="ECO:0000256" key="4">
    <source>
        <dbReference type="ARBA" id="ARBA00022670"/>
    </source>
</evidence>
<evidence type="ECO:0000256" key="12">
    <source>
        <dbReference type="ARBA" id="ARBA00023180"/>
    </source>
</evidence>
<dbReference type="InterPro" id="IPR041645">
    <property type="entry name" value="ADAMTS_CR_2"/>
</dbReference>
<evidence type="ECO:0000256" key="8">
    <source>
        <dbReference type="ARBA" id="ARBA00022801"/>
    </source>
</evidence>
<evidence type="ECO:0000256" key="15">
    <source>
        <dbReference type="PIRSR" id="PIRSR613273-3"/>
    </source>
</evidence>
<evidence type="ECO:0000313" key="17">
    <source>
        <dbReference type="EnsemblMetazoa" id="AGAP004201-PA"/>
    </source>
</evidence>
<dbReference type="InterPro" id="IPR013273">
    <property type="entry name" value="ADAMTS/ADAMTS-like"/>
</dbReference>
<evidence type="ECO:0000313" key="18">
    <source>
        <dbReference type="Proteomes" id="UP000007062"/>
    </source>
</evidence>
<dbReference type="InParanoid" id="A0A1S4GKV4"/>
<reference evidence="17" key="3">
    <citation type="submission" date="2020-05" db="UniProtKB">
        <authorList>
            <consortium name="EnsemblMetazoa"/>
        </authorList>
    </citation>
    <scope>IDENTIFICATION</scope>
    <source>
        <strain evidence="17">PEST</strain>
    </source>
</reference>
<evidence type="ECO:0000256" key="16">
    <source>
        <dbReference type="PROSITE-ProRule" id="PRU00276"/>
    </source>
</evidence>
<feature type="binding site" evidence="14">
    <location>
        <position position="437"/>
    </location>
    <ligand>
        <name>Ca(2+)</name>
        <dbReference type="ChEBI" id="CHEBI:29108"/>
        <label>1</label>
    </ligand>
</feature>
<dbReference type="GO" id="GO:0031012">
    <property type="term" value="C:extracellular matrix"/>
    <property type="evidence" value="ECO:0000318"/>
    <property type="project" value="GO_Central"/>
</dbReference>
<feature type="disulfide bond" evidence="15">
    <location>
        <begin position="561"/>
        <end position="573"/>
    </location>
</feature>
<comment type="subcellular location">
    <subcellularLocation>
        <location evidence="1">Secreted</location>
        <location evidence="1">Extracellular space</location>
        <location evidence="1">Extracellular matrix</location>
    </subcellularLocation>
</comment>
<feature type="binding site" evidence="14">
    <location>
        <position position="233"/>
    </location>
    <ligand>
        <name>Ca(2+)</name>
        <dbReference type="ChEBI" id="CHEBI:29108"/>
        <label>2</label>
    </ligand>
</feature>
<dbReference type="PANTHER" id="PTHR13723">
    <property type="entry name" value="ADAMTS A DISINTEGRIN AND METALLOPROTEASE WITH THROMBOSPONDIN MOTIFS PROTEASE"/>
    <property type="match status" value="1"/>
</dbReference>
<keyword evidence="8" id="KW-0378">Hydrolase</keyword>
<dbReference type="Pfam" id="PF05986">
    <property type="entry name" value="ADAMTS_spacer1"/>
    <property type="match status" value="1"/>
</dbReference>
<feature type="binding site" evidence="14">
    <location>
        <position position="323"/>
    </location>
    <ligand>
        <name>Ca(2+)</name>
        <dbReference type="ChEBI" id="CHEBI:29108"/>
        <label>1</label>
    </ligand>
</feature>
<dbReference type="SMART" id="SM00209">
    <property type="entry name" value="TSP1"/>
    <property type="match status" value="7"/>
</dbReference>
<dbReference type="InterPro" id="IPR002870">
    <property type="entry name" value="Peptidase_M12B_N"/>
</dbReference>
<evidence type="ECO:0000256" key="9">
    <source>
        <dbReference type="ARBA" id="ARBA00022833"/>
    </source>
</evidence>
<dbReference type="PANTHER" id="PTHR13723:SF278">
    <property type="entry name" value="ADAM METALLOPEPTIDASE WITH THROMBOSPONDIN TYPE 1 MOTIF A, ISOFORM B"/>
    <property type="match status" value="1"/>
</dbReference>
<dbReference type="InterPro" id="IPR045371">
    <property type="entry name" value="ADAMTS_CR_3"/>
</dbReference>
<dbReference type="InterPro" id="IPR010294">
    <property type="entry name" value="ADAMTS_spacer1"/>
</dbReference>
<evidence type="ECO:0000256" key="7">
    <source>
        <dbReference type="ARBA" id="ARBA00022737"/>
    </source>
</evidence>
<feature type="disulfide bond" evidence="15">
    <location>
        <begin position="391"/>
        <end position="421"/>
    </location>
</feature>
<feature type="disulfide bond" evidence="15">
    <location>
        <begin position="478"/>
        <end position="498"/>
    </location>
</feature>
<keyword evidence="9 14" id="KW-0862">Zinc</keyword>
<feature type="disulfide bond" evidence="15">
    <location>
        <begin position="484"/>
        <end position="517"/>
    </location>
</feature>
<dbReference type="Proteomes" id="UP000007062">
    <property type="component" value="Chromosome 2R"/>
</dbReference>
<dbReference type="Gene3D" id="2.20.100.10">
    <property type="entry name" value="Thrombospondin type-1 (TSP1) repeat"/>
    <property type="match status" value="3"/>
</dbReference>
<dbReference type="InterPro" id="IPR000884">
    <property type="entry name" value="TSP1_rpt"/>
</dbReference>
<keyword evidence="4" id="KW-0645">Protease</keyword>
<proteinExistence type="predicted"/>
<feature type="disulfide bond" evidence="15">
    <location>
        <begin position="550"/>
        <end position="588"/>
    </location>
</feature>
<evidence type="ECO:0000256" key="5">
    <source>
        <dbReference type="ARBA" id="ARBA00022723"/>
    </source>
</evidence>
<dbReference type="Gene3D" id="3.40.390.10">
    <property type="entry name" value="Collagenase (Catalytic Domain)"/>
    <property type="match status" value="1"/>
</dbReference>
<accession>A0A1S4GKV4</accession>
<evidence type="ECO:0000256" key="14">
    <source>
        <dbReference type="PIRSR" id="PIRSR613273-2"/>
    </source>
</evidence>
<dbReference type="InterPro" id="IPR024079">
    <property type="entry name" value="MetalloPept_cat_dom_sf"/>
</dbReference>
<dbReference type="PROSITE" id="PS50215">
    <property type="entry name" value="ADAM_MEPRO"/>
    <property type="match status" value="1"/>
</dbReference>
<dbReference type="CDD" id="cd04273">
    <property type="entry name" value="ZnMc_ADAMTS_like"/>
    <property type="match status" value="1"/>
</dbReference>
<dbReference type="GO" id="GO:0030198">
    <property type="term" value="P:extracellular matrix organization"/>
    <property type="evidence" value="ECO:0000318"/>
    <property type="project" value="GO_Central"/>
</dbReference>
<dbReference type="InterPro" id="IPR012314">
    <property type="entry name" value="Pept_M12B_GON-ADAMTSs"/>
</dbReference>
<dbReference type="SUPFAM" id="SSF55486">
    <property type="entry name" value="Metalloproteases ('zincins'), catalytic domain"/>
    <property type="match status" value="1"/>
</dbReference>
<dbReference type="SUPFAM" id="SSF82895">
    <property type="entry name" value="TSP-1 type 1 repeat"/>
    <property type="match status" value="5"/>
</dbReference>
<evidence type="ECO:0000256" key="10">
    <source>
        <dbReference type="ARBA" id="ARBA00023049"/>
    </source>
</evidence>
<keyword evidence="14" id="KW-0106">Calcium</keyword>
<dbReference type="Pfam" id="PF19236">
    <property type="entry name" value="ADAMTS_CR_3"/>
    <property type="match status" value="1"/>
</dbReference>
<dbReference type="VEuPathDB" id="VectorBase:AGAMI1_000621"/>
<evidence type="ECO:0000256" key="1">
    <source>
        <dbReference type="ARBA" id="ARBA00004498"/>
    </source>
</evidence>
<feature type="disulfide bond" evidence="15">
    <location>
        <begin position="334"/>
        <end position="342"/>
    </location>
</feature>
<evidence type="ECO:0000256" key="3">
    <source>
        <dbReference type="ARBA" id="ARBA00022530"/>
    </source>
</evidence>
<keyword evidence="7" id="KW-0677">Repeat</keyword>
<name>A0A1S4GKV4_ANOGA</name>
<feature type="disulfide bond" evidence="15">
    <location>
        <begin position="467"/>
        <end position="489"/>
    </location>
</feature>
<protein>
    <submittedName>
        <fullName evidence="17">Uncharacterized protein</fullName>
    </submittedName>
</protein>
<keyword evidence="11 15" id="KW-1015">Disulfide bond</keyword>
<comment type="caution">
    <text evidence="16">Lacks conserved residue(s) required for the propagation of feature annotation.</text>
</comment>
<evidence type="ECO:0000256" key="13">
    <source>
        <dbReference type="PIRSR" id="PIRSR613273-1"/>
    </source>
</evidence>
<feature type="disulfide bond" evidence="15">
    <location>
        <begin position="546"/>
        <end position="583"/>
    </location>
</feature>
<dbReference type="FunFam" id="2.20.100.10:FF:000006">
    <property type="entry name" value="A disintegrin and metalloproteinase with thrombospondin motifs 1"/>
    <property type="match status" value="1"/>
</dbReference>
<feature type="active site" evidence="13 16">
    <location>
        <position position="376"/>
    </location>
</feature>
<dbReference type="Gene3D" id="3.40.1620.60">
    <property type="match status" value="1"/>
</dbReference>
<evidence type="ECO:0000256" key="2">
    <source>
        <dbReference type="ARBA" id="ARBA00022525"/>
    </source>
</evidence>
<dbReference type="Pfam" id="PF01562">
    <property type="entry name" value="Pep_M12B_propep"/>
    <property type="match status" value="1"/>
</dbReference>
<dbReference type="GO" id="GO:0008270">
    <property type="term" value="F:zinc ion binding"/>
    <property type="evidence" value="ECO:0007669"/>
    <property type="project" value="InterPro"/>
</dbReference>
<dbReference type="GO" id="GO:0006508">
    <property type="term" value="P:proteolysis"/>
    <property type="evidence" value="ECO:0000318"/>
    <property type="project" value="GO_Central"/>
</dbReference>
<comment type="cofactor">
    <cofactor evidence="14">
        <name>Zn(2+)</name>
        <dbReference type="ChEBI" id="CHEBI:29105"/>
    </cofactor>
    <text evidence="14">Binds 1 zinc ion per subunit.</text>
</comment>
<dbReference type="Pfam" id="PF01421">
    <property type="entry name" value="Reprolysin"/>
    <property type="match status" value="1"/>
</dbReference>
<reference evidence="17 18" key="2">
    <citation type="journal article" date="2004" name="Trends Parasitol.">
        <title>The Anopheles gambiae genome: an update.</title>
        <authorList>
            <person name="Mongin E."/>
            <person name="Louis C."/>
            <person name="Holt R.A."/>
            <person name="Birney E."/>
            <person name="Collins F.H."/>
        </authorList>
    </citation>
    <scope>NUCLEOTIDE SEQUENCE [LARGE SCALE GENOMIC DNA]</scope>
    <source>
        <strain evidence="17 18">PEST</strain>
    </source>
</reference>
<feature type="disulfide bond" evidence="15">
    <location>
        <begin position="511"/>
        <end position="522"/>
    </location>
</feature>
<dbReference type="InterPro" id="IPR001590">
    <property type="entry name" value="Peptidase_M12B"/>
</dbReference>
<evidence type="ECO:0000256" key="6">
    <source>
        <dbReference type="ARBA" id="ARBA00022729"/>
    </source>
</evidence>
<keyword evidence="5 14" id="KW-0479">Metal-binding</keyword>
<dbReference type="GO" id="GO:0004222">
    <property type="term" value="F:metalloendopeptidase activity"/>
    <property type="evidence" value="ECO:0000318"/>
    <property type="project" value="GO_Central"/>
</dbReference>
<dbReference type="PROSITE" id="PS50092">
    <property type="entry name" value="TSP1"/>
    <property type="match status" value="5"/>
</dbReference>
<keyword evidence="12" id="KW-0325">Glycoprotein</keyword>
<dbReference type="EMBL" id="AAAB01008880">
    <property type="status" value="NOT_ANNOTATED_CDS"/>
    <property type="molecule type" value="Genomic_DNA"/>
</dbReference>
<dbReference type="InterPro" id="IPR036383">
    <property type="entry name" value="TSP1_rpt_sf"/>
</dbReference>
<keyword evidence="10" id="KW-0482">Metalloprotease</keyword>
<feature type="binding site" evidence="14">
    <location>
        <position position="233"/>
    </location>
    <ligand>
        <name>Ca(2+)</name>
        <dbReference type="ChEBI" id="CHEBI:29108"/>
        <label>1</label>
    </ligand>
</feature>
<dbReference type="VEuPathDB" id="VectorBase:AGAP004201"/>
<keyword evidence="18" id="KW-1185">Reference proteome</keyword>
<feature type="disulfide bond" evidence="15">
    <location>
        <begin position="354"/>
        <end position="437"/>
    </location>
</feature>
<dbReference type="EnsemblMetazoa" id="AGAP004201-RA">
    <property type="protein sequence ID" value="AGAP004201-PA"/>
    <property type="gene ID" value="AGAP004201"/>
</dbReference>
<reference evidence="17 18" key="1">
    <citation type="journal article" date="2002" name="Science">
        <title>The genome sequence of the malaria mosquito Anopheles gambiae.</title>
        <authorList>
            <person name="Holt R.A."/>
            <person name="Subramanian G.M."/>
            <person name="Halpern A."/>
            <person name="Sutton G.G."/>
            <person name="Charlab R."/>
            <person name="Nusskern D.R."/>
            <person name="Wincker P."/>
            <person name="Clark A.G."/>
            <person name="Ribeiro J.M."/>
            <person name="Wides R."/>
            <person name="Salzberg S.L."/>
            <person name="Loftus B."/>
            <person name="Yandell M."/>
            <person name="Majoros W.H."/>
            <person name="Rusch D.B."/>
            <person name="Lai Z."/>
            <person name="Kraft C.L."/>
            <person name="Abril J.F."/>
            <person name="Anthouard V."/>
            <person name="Arensburger P."/>
            <person name="Atkinson P.W."/>
            <person name="Baden H."/>
            <person name="de Berardinis V."/>
            <person name="Baldwin D."/>
            <person name="Benes V."/>
            <person name="Biedler J."/>
            <person name="Blass C."/>
            <person name="Bolanos R."/>
            <person name="Boscus D."/>
            <person name="Barnstead M."/>
            <person name="Cai S."/>
            <person name="Center A."/>
            <person name="Chaturverdi K."/>
            <person name="Christophides G.K."/>
            <person name="Chrystal M.A."/>
            <person name="Clamp M."/>
            <person name="Cravchik A."/>
            <person name="Curwen V."/>
            <person name="Dana A."/>
            <person name="Delcher A."/>
            <person name="Dew I."/>
            <person name="Evans C.A."/>
            <person name="Flanigan M."/>
            <person name="Grundschober-Freimoser A."/>
            <person name="Friedli L."/>
            <person name="Gu Z."/>
            <person name="Guan P."/>
            <person name="Guigo R."/>
            <person name="Hillenmeyer M.E."/>
            <person name="Hladun S.L."/>
            <person name="Hogan J.R."/>
            <person name="Hong Y.S."/>
            <person name="Hoover J."/>
            <person name="Jaillon O."/>
            <person name="Ke Z."/>
            <person name="Kodira C."/>
            <person name="Kokoza E."/>
            <person name="Koutsos A."/>
            <person name="Letunic I."/>
            <person name="Levitsky A."/>
            <person name="Liang Y."/>
            <person name="Lin J.J."/>
            <person name="Lobo N.F."/>
            <person name="Lopez J.R."/>
            <person name="Malek J.A."/>
            <person name="McIntosh T.C."/>
            <person name="Meister S."/>
            <person name="Miller J."/>
            <person name="Mobarry C."/>
            <person name="Mongin E."/>
            <person name="Murphy S.D."/>
            <person name="O'Brochta D.A."/>
            <person name="Pfannkoch C."/>
            <person name="Qi R."/>
            <person name="Regier M.A."/>
            <person name="Remington K."/>
            <person name="Shao H."/>
            <person name="Sharakhova M.V."/>
            <person name="Sitter C.D."/>
            <person name="Shetty J."/>
            <person name="Smith T.J."/>
            <person name="Strong R."/>
            <person name="Sun J."/>
            <person name="Thomasova D."/>
            <person name="Ton L.Q."/>
            <person name="Topalis P."/>
            <person name="Tu Z."/>
            <person name="Unger M.F."/>
            <person name="Walenz B."/>
            <person name="Wang A."/>
            <person name="Wang J."/>
            <person name="Wang M."/>
            <person name="Wang X."/>
            <person name="Woodford K.J."/>
            <person name="Wortman J.R."/>
            <person name="Wu M."/>
            <person name="Yao A."/>
            <person name="Zdobnov E.M."/>
            <person name="Zhang H."/>
            <person name="Zhao Q."/>
            <person name="Zhao S."/>
            <person name="Zhu S.C."/>
            <person name="Zhimulev I."/>
            <person name="Coluzzi M."/>
            <person name="della Torre A."/>
            <person name="Roth C.W."/>
            <person name="Louis C."/>
            <person name="Kalush F."/>
            <person name="Mural R.J."/>
            <person name="Myers E.W."/>
            <person name="Adams M.D."/>
            <person name="Smith H.O."/>
            <person name="Broder S."/>
            <person name="Gardner M.J."/>
            <person name="Fraser C.M."/>
            <person name="Birney E."/>
            <person name="Bork P."/>
            <person name="Brey P.T."/>
            <person name="Venter J.C."/>
            <person name="Weissenbach J."/>
            <person name="Kafatos F.C."/>
            <person name="Collins F.H."/>
            <person name="Hoffman S.L."/>
        </authorList>
    </citation>
    <scope>NUCLEOTIDE SEQUENCE [LARGE SCALE GENOMIC DNA]</scope>
    <source>
        <strain evidence="17 18">PEST</strain>
    </source>
</reference>
<feature type="binding site" evidence="14 16">
    <location>
        <position position="379"/>
    </location>
    <ligand>
        <name>Zn(2+)</name>
        <dbReference type="ChEBI" id="CHEBI:29105"/>
        <note>catalytic</note>
    </ligand>
</feature>
<dbReference type="Pfam" id="PF17771">
    <property type="entry name" value="ADAMTS_CR_2"/>
    <property type="match status" value="1"/>
</dbReference>
<feature type="disulfide bond" evidence="15">
    <location>
        <begin position="312"/>
        <end position="359"/>
    </location>
</feature>
<feature type="binding site" evidence="14 16">
    <location>
        <position position="375"/>
    </location>
    <ligand>
        <name>Zn(2+)</name>
        <dbReference type="ChEBI" id="CHEBI:29105"/>
        <note>catalytic</note>
    </ligand>
</feature>
<sequence length="1630" mass="183931">MQAHEVNNDTEFAYITKIARPLHQDDLLYESKTAHDVARDATGAFRSRSSKIWDPHPEYELNVFGIRMHIKLSHDGEFIHKDMKVTHFFPNETLRKPEDHEESRWLQGCYYKGSVVGDAQSNVRVSLCEGMQGHIKTTNASFLIQPADNASNSDARILHRIQRLMTDKTSSGNDGRTLVDGPITPAQDCAVRTDHEAADRSLGSEPTDNNYFSRHSRRRRSPEHFANNDYTVEVLVVVDNQMQRYHETNLKTYVLTLMSIVSSVYADASIGSSMKIAVTHISYIHHDLDAQTTAAKKGLEGVSASDMLQDFCRFKQSTNIHHDVALLLTREQICRNPAENNCDTLGLAELGTICRDTACAIVQDNGLSASFTIAHELGHVLGMPHDDDHRCQRYRGDSSGNNRIMSRTIDHNTHPWQWSNCSRQILSEYFEKHPDNCMLNHPSLDLMTSGSMDSMLAGEKFTNDKQCELVFGNGSKICSYMPPCARLWCSWENEMSGCKTQHMPWADGTECQEGHWCQKGQCVPIDRTALKPQNGGWSAWSSFNECSRTCGGGIQARTRECDSPKPKNGGKFCTGLRIEYRPCNTQPCPSWRYNFREEQCHEMDGQNFDVPSLEPNVRWTPKYGTPVADQCKLLCRVQDKSLYFMLKEKVIDGTPCTFPEDSFDMCINGQCRKAGCDYVLNSDAKLDQCGVCRGDNSTCRPVTGRLNLGKGVVRRVSSDGPMEFRIPEGATSINIINTGHMKDACYLSVMSGNEIIFNDPKHLTPHSSRHRLFAGVRLEYTVTSSEERITSTFGRPLKEKLTVRVVQKKHVELHKGFVDYSYMVPVHPFGNTLSNAIYSKVEPDPYDHPHHTHHSHYSGNSVHRLQPTVAPTPESPYRWELAPWTECDQQCTGKKRRTAICVDAEAQQQVSPDYCNQSVKPQDEFESCNTECHFYWEPGRTECSSACGEGTKKIEYKCVRSYSQTQRKEHVDDAMCYGSTKPVNIRETCMGPCMNATWLYSQWNKCSCSDRTQNRTAKCLSEPNGFPIQDAYCEFREQKITVRSCDADQADCARWVKGELTPCSVTCGEGQRAYALQCMLKNVSVNAALCGARPAPDVMTCTMPPCDQKPMPNTQYSSFRNDVQPNQSMKNVNYQPTPEPSPVPRGQWRAYSYSNCSAECDGGFKKRLVRCLSETGQTLDERYCPHPKPVTQINCANVRCPSWNFGTWSKCNDECIRSRQVLCQDHRGKESDQCSTELKPPAVESCCSFKWRVTCAGSCDAEGRRKPNVICKRLYPKSIDNPHPLRTGRKVDPKYCANARMPTPAKLKKKCSKPCPFRWVPGNWSECSVGCGTGRTVRNVTCTNGRTIMPKACNAMLKPPNTKVCEALTHCRWRISKPNKCNCKGKQNRTVKCYDEKMKVESNRCSESTRPSKTASCQKPPGCRTALRNRHHEPVYRNCNDARRKHKTDGEYMMHVNGTKAKIYCHGMATDTPTEYLSLPAGPTENYAIYINRRAADANKCENSQRDWADSSISYGATHYRKIRINVSTLQVHTNDFRFTNSSGKKQPFGSAGDCYSNTGRCPQGDFAINLKGTPFRIRPHTSWEKSGVHAVIKFLVPLQPPYQKVRALCGGYCGSCSVSRRTNLYLELM</sequence>
<evidence type="ECO:0000256" key="11">
    <source>
        <dbReference type="ARBA" id="ARBA00023157"/>
    </source>
</evidence>
<keyword evidence="3" id="KW-0272">Extracellular matrix</keyword>
<dbReference type="Gene3D" id="2.60.120.830">
    <property type="match status" value="1"/>
</dbReference>
<dbReference type="InterPro" id="IPR050439">
    <property type="entry name" value="ADAMTS_ADAMTS-like"/>
</dbReference>
<keyword evidence="6" id="KW-0732">Signal</keyword>
<dbReference type="Pfam" id="PF19030">
    <property type="entry name" value="TSP1_ADAMTS"/>
    <property type="match status" value="3"/>
</dbReference>
<feature type="binding site" evidence="14 16">
    <location>
        <position position="385"/>
    </location>
    <ligand>
        <name>Zn(2+)</name>
        <dbReference type="ChEBI" id="CHEBI:29105"/>
        <note>catalytic</note>
    </ligand>
</feature>
<dbReference type="PRINTS" id="PR01857">
    <property type="entry name" value="ADAMTSFAMILY"/>
</dbReference>
<organism evidence="17 18">
    <name type="scientific">Anopheles gambiae</name>
    <name type="common">African malaria mosquito</name>
    <dbReference type="NCBI Taxonomy" id="7165"/>
    <lineage>
        <taxon>Eukaryota</taxon>
        <taxon>Metazoa</taxon>
        <taxon>Ecdysozoa</taxon>
        <taxon>Arthropoda</taxon>
        <taxon>Hexapoda</taxon>
        <taxon>Insecta</taxon>
        <taxon>Pterygota</taxon>
        <taxon>Neoptera</taxon>
        <taxon>Endopterygota</taxon>
        <taxon>Diptera</taxon>
        <taxon>Nematocera</taxon>
        <taxon>Culicoidea</taxon>
        <taxon>Culicidae</taxon>
        <taxon>Anophelinae</taxon>
        <taxon>Anopheles</taxon>
    </lineage>
</organism>